<organism evidence="2 3">
    <name type="scientific">Aromia moschata</name>
    <dbReference type="NCBI Taxonomy" id="1265417"/>
    <lineage>
        <taxon>Eukaryota</taxon>
        <taxon>Metazoa</taxon>
        <taxon>Ecdysozoa</taxon>
        <taxon>Arthropoda</taxon>
        <taxon>Hexapoda</taxon>
        <taxon>Insecta</taxon>
        <taxon>Pterygota</taxon>
        <taxon>Neoptera</taxon>
        <taxon>Endopterygota</taxon>
        <taxon>Coleoptera</taxon>
        <taxon>Polyphaga</taxon>
        <taxon>Cucujiformia</taxon>
        <taxon>Chrysomeloidea</taxon>
        <taxon>Cerambycidae</taxon>
        <taxon>Cerambycinae</taxon>
        <taxon>Callichromatini</taxon>
        <taxon>Aromia</taxon>
    </lineage>
</organism>
<dbReference type="Proteomes" id="UP001162162">
    <property type="component" value="Unassembled WGS sequence"/>
</dbReference>
<dbReference type="Pfam" id="PF16087">
    <property type="entry name" value="DUF4817"/>
    <property type="match status" value="1"/>
</dbReference>
<keyword evidence="3" id="KW-1185">Reference proteome</keyword>
<name>A0AAV8YZW4_9CUCU</name>
<evidence type="ECO:0000313" key="2">
    <source>
        <dbReference type="EMBL" id="KAJ8956459.1"/>
    </source>
</evidence>
<dbReference type="AlphaFoldDB" id="A0AAV8YZW4"/>
<reference evidence="2" key="1">
    <citation type="journal article" date="2023" name="Insect Mol. Biol.">
        <title>Genome sequencing provides insights into the evolution of gene families encoding plant cell wall-degrading enzymes in longhorned beetles.</title>
        <authorList>
            <person name="Shin N.R."/>
            <person name="Okamura Y."/>
            <person name="Kirsch R."/>
            <person name="Pauchet Y."/>
        </authorList>
    </citation>
    <scope>NUCLEOTIDE SEQUENCE</scope>
    <source>
        <strain evidence="2">AMC_N1</strain>
    </source>
</reference>
<sequence length="161" mass="19174">MECIETIERGIVKAQRIYSEQYPERRLPHHTTFTNIHQRLREFVKFEKRSHDSGRTREVRTEALEKDVLNLIEESPETSTRKIDRVLNVTIRILKEQQLYAYHLQRMQALPIRDILSRVVFCQWLINMIGQLWFMHDGAPAHFGISMDWSKRTCKLASPLL</sequence>
<evidence type="ECO:0000259" key="1">
    <source>
        <dbReference type="Pfam" id="PF16087"/>
    </source>
</evidence>
<feature type="domain" description="DUF4817" evidence="1">
    <location>
        <begin position="11"/>
        <end position="42"/>
    </location>
</feature>
<protein>
    <recommendedName>
        <fullName evidence="1">DUF4817 domain-containing protein</fullName>
    </recommendedName>
</protein>
<accession>A0AAV8YZW4</accession>
<gene>
    <name evidence="2" type="ORF">NQ318_010773</name>
</gene>
<proteinExistence type="predicted"/>
<comment type="caution">
    <text evidence="2">The sequence shown here is derived from an EMBL/GenBank/DDBJ whole genome shotgun (WGS) entry which is preliminary data.</text>
</comment>
<evidence type="ECO:0000313" key="3">
    <source>
        <dbReference type="Proteomes" id="UP001162162"/>
    </source>
</evidence>
<dbReference type="PANTHER" id="PTHR47326">
    <property type="entry name" value="TRANSPOSABLE ELEMENT TC3 TRANSPOSASE-LIKE PROTEIN"/>
    <property type="match status" value="1"/>
</dbReference>
<dbReference type="InterPro" id="IPR032135">
    <property type="entry name" value="DUF4817"/>
</dbReference>
<dbReference type="EMBL" id="JAPWTK010000030">
    <property type="protein sequence ID" value="KAJ8956459.1"/>
    <property type="molecule type" value="Genomic_DNA"/>
</dbReference>
<dbReference type="PANTHER" id="PTHR47326:SF1">
    <property type="entry name" value="HTH PSQ-TYPE DOMAIN-CONTAINING PROTEIN"/>
    <property type="match status" value="1"/>
</dbReference>